<dbReference type="AlphaFoldDB" id="A0A8J3PQZ8"/>
<feature type="transmembrane region" description="Helical" evidence="6">
    <location>
        <begin position="215"/>
        <end position="236"/>
    </location>
</feature>
<proteinExistence type="inferred from homology"/>
<dbReference type="GO" id="GO:0016020">
    <property type="term" value="C:membrane"/>
    <property type="evidence" value="ECO:0007669"/>
    <property type="project" value="UniProtKB-SubCell"/>
</dbReference>
<keyword evidence="5 6" id="KW-0472">Membrane</keyword>
<evidence type="ECO:0000256" key="6">
    <source>
        <dbReference type="SAM" id="Phobius"/>
    </source>
</evidence>
<keyword evidence="9" id="KW-1185">Reference proteome</keyword>
<sequence>MARETVTGLTPWRRMISLLDGSRSPGRDASTSVRRIAARRTILLSSFMKVDNSAIVTLPVAQSPAEGRRHAWHGTLLAGLGVIAFSGSFPATVFAMRGLDPYLVAMGRAAFAAVLAAVSLKAAGAPILPPRAHLRSYVLIVLGVAVGFPLFSGLALHGGASTAHSAVVIGLLPAATAAFAVLRAGERPRPLFWLACAGGVVSITAFTLTRGSGEFAVADLLLVLALLSAAVGYTEGGRLARSEPGWRVISYALVVAAPVTVPATVVLALVTEPRLTAVSVGGFAYVSLISMFLGFIPWYAGLARGGIARAGQVQLAQPLLTLVWAWLFLDERFGMATVVAAAAVLVCVAVSQGSRRSGG</sequence>
<protein>
    <submittedName>
        <fullName evidence="8">Conserved hypothetical membrane protein (Resistance to D-cycloserine?)</fullName>
    </submittedName>
</protein>
<evidence type="ECO:0000256" key="4">
    <source>
        <dbReference type="ARBA" id="ARBA00022989"/>
    </source>
</evidence>
<dbReference type="Proteomes" id="UP000630097">
    <property type="component" value="Unassembled WGS sequence"/>
</dbReference>
<dbReference type="Pfam" id="PF00892">
    <property type="entry name" value="EamA"/>
    <property type="match status" value="2"/>
</dbReference>
<evidence type="ECO:0000256" key="3">
    <source>
        <dbReference type="ARBA" id="ARBA00022692"/>
    </source>
</evidence>
<accession>A0A8J3PQZ8</accession>
<comment type="caution">
    <text evidence="8">The sequence shown here is derived from an EMBL/GenBank/DDBJ whole genome shotgun (WGS) entry which is preliminary data.</text>
</comment>
<evidence type="ECO:0000256" key="5">
    <source>
        <dbReference type="ARBA" id="ARBA00023136"/>
    </source>
</evidence>
<evidence type="ECO:0000259" key="7">
    <source>
        <dbReference type="Pfam" id="PF00892"/>
    </source>
</evidence>
<feature type="transmembrane region" description="Helical" evidence="6">
    <location>
        <begin position="248"/>
        <end position="270"/>
    </location>
</feature>
<dbReference type="PANTHER" id="PTHR32322">
    <property type="entry name" value="INNER MEMBRANE TRANSPORTER"/>
    <property type="match status" value="1"/>
</dbReference>
<feature type="transmembrane region" description="Helical" evidence="6">
    <location>
        <begin position="102"/>
        <end position="124"/>
    </location>
</feature>
<feature type="transmembrane region" description="Helical" evidence="6">
    <location>
        <begin position="162"/>
        <end position="182"/>
    </location>
</feature>
<evidence type="ECO:0000313" key="9">
    <source>
        <dbReference type="Proteomes" id="UP000630097"/>
    </source>
</evidence>
<feature type="transmembrane region" description="Helical" evidence="6">
    <location>
        <begin position="136"/>
        <end position="156"/>
    </location>
</feature>
<feature type="transmembrane region" description="Helical" evidence="6">
    <location>
        <begin position="191"/>
        <end position="209"/>
    </location>
</feature>
<evidence type="ECO:0000256" key="1">
    <source>
        <dbReference type="ARBA" id="ARBA00004141"/>
    </source>
</evidence>
<feature type="transmembrane region" description="Helical" evidence="6">
    <location>
        <begin position="307"/>
        <end position="327"/>
    </location>
</feature>
<comment type="subcellular location">
    <subcellularLocation>
        <location evidence="1">Membrane</location>
        <topology evidence="1">Multi-pass membrane protein</topology>
    </subcellularLocation>
</comment>
<comment type="similarity">
    <text evidence="2">Belongs to the EamA transporter family.</text>
</comment>
<feature type="transmembrane region" description="Helical" evidence="6">
    <location>
        <begin position="282"/>
        <end position="300"/>
    </location>
</feature>
<keyword evidence="4 6" id="KW-1133">Transmembrane helix</keyword>
<feature type="domain" description="EamA" evidence="7">
    <location>
        <begin position="74"/>
        <end position="204"/>
    </location>
</feature>
<evidence type="ECO:0000313" key="8">
    <source>
        <dbReference type="EMBL" id="GIG79291.1"/>
    </source>
</evidence>
<organism evidence="8 9">
    <name type="scientific">Planotetraspora kaengkrachanensis</name>
    <dbReference type="NCBI Taxonomy" id="575193"/>
    <lineage>
        <taxon>Bacteria</taxon>
        <taxon>Bacillati</taxon>
        <taxon>Actinomycetota</taxon>
        <taxon>Actinomycetes</taxon>
        <taxon>Streptosporangiales</taxon>
        <taxon>Streptosporangiaceae</taxon>
        <taxon>Planotetraspora</taxon>
    </lineage>
</organism>
<evidence type="ECO:0000256" key="2">
    <source>
        <dbReference type="ARBA" id="ARBA00007362"/>
    </source>
</evidence>
<feature type="transmembrane region" description="Helical" evidence="6">
    <location>
        <begin position="76"/>
        <end position="96"/>
    </location>
</feature>
<feature type="transmembrane region" description="Helical" evidence="6">
    <location>
        <begin position="333"/>
        <end position="351"/>
    </location>
</feature>
<name>A0A8J3PQZ8_9ACTN</name>
<keyword evidence="3 6" id="KW-0812">Transmembrane</keyword>
<dbReference type="SUPFAM" id="SSF103481">
    <property type="entry name" value="Multidrug resistance efflux transporter EmrE"/>
    <property type="match status" value="2"/>
</dbReference>
<dbReference type="InterPro" id="IPR000620">
    <property type="entry name" value="EamA_dom"/>
</dbReference>
<dbReference type="PANTHER" id="PTHR32322:SF2">
    <property type="entry name" value="EAMA DOMAIN-CONTAINING PROTEIN"/>
    <property type="match status" value="1"/>
</dbReference>
<dbReference type="InterPro" id="IPR037185">
    <property type="entry name" value="EmrE-like"/>
</dbReference>
<dbReference type="InterPro" id="IPR050638">
    <property type="entry name" value="AA-Vitamin_Transporters"/>
</dbReference>
<gene>
    <name evidence="8" type="ORF">Pka01_24180</name>
</gene>
<feature type="domain" description="EamA" evidence="7">
    <location>
        <begin position="218"/>
        <end position="349"/>
    </location>
</feature>
<dbReference type="EMBL" id="BONV01000008">
    <property type="protein sequence ID" value="GIG79291.1"/>
    <property type="molecule type" value="Genomic_DNA"/>
</dbReference>
<reference evidence="8 9" key="1">
    <citation type="submission" date="2021-01" db="EMBL/GenBank/DDBJ databases">
        <title>Whole genome shotgun sequence of Planotetraspora kaengkrachanensis NBRC 104272.</title>
        <authorList>
            <person name="Komaki H."/>
            <person name="Tamura T."/>
        </authorList>
    </citation>
    <scope>NUCLEOTIDE SEQUENCE [LARGE SCALE GENOMIC DNA]</scope>
    <source>
        <strain evidence="8 9">NBRC 104272</strain>
    </source>
</reference>